<proteinExistence type="predicted"/>
<keyword evidence="1" id="KW-0732">Signal</keyword>
<dbReference type="AlphaFoldDB" id="A0A6G9AH62"/>
<keyword evidence="3" id="KW-1185">Reference proteome</keyword>
<feature type="signal peptide" evidence="1">
    <location>
        <begin position="1"/>
        <end position="22"/>
    </location>
</feature>
<reference evidence="2 3" key="1">
    <citation type="submission" date="2020-03" db="EMBL/GenBank/DDBJ databases">
        <authorList>
            <person name="Kim M.K."/>
        </authorList>
    </citation>
    <scope>NUCLEOTIDE SEQUENCE [LARGE SCALE GENOMIC DNA]</scope>
    <source>
        <strain evidence="2 3">BT328</strain>
    </source>
</reference>
<organism evidence="2 3">
    <name type="scientific">Spirosoma aureum</name>
    <dbReference type="NCBI Taxonomy" id="2692134"/>
    <lineage>
        <taxon>Bacteria</taxon>
        <taxon>Pseudomonadati</taxon>
        <taxon>Bacteroidota</taxon>
        <taxon>Cytophagia</taxon>
        <taxon>Cytophagales</taxon>
        <taxon>Cytophagaceae</taxon>
        <taxon>Spirosoma</taxon>
    </lineage>
</organism>
<dbReference type="InterPro" id="IPR035940">
    <property type="entry name" value="CAP_sf"/>
</dbReference>
<evidence type="ECO:0000256" key="1">
    <source>
        <dbReference type="SAM" id="SignalP"/>
    </source>
</evidence>
<sequence>MKLFLYPKHSLCLLVVVFQLYADSIKAQAPANLTADVVLTATAETDFAPFAFFSSTSQIAAAFNKARRTEETQLGLTPNSLGTLVLPAGYATFTDNQRALFLINAERQARAGINYGNGPVLGKPLEGIETALDNTAQGHADYLFTTNTFGHTGADGSTPFQRVEATYPANCLQRNGAGSYTMGRSENAYQSCGAGATYVVEQAIFSWLYQDIGSAWGHREAVLIQNVDASGHTGFNDDRSPAGNEGFLGIGVKIGTGYTPCGALPARLVIMNIADPSGDAVCTFSLENSALPVSLTLWKGHLEQNTVRLEWETAWEKNADYFLIQHSTDIEHFDSLGSVKSRGNTTQRQAYVFTDETPSLGDNYYRLIQVDTDGTSQASRIISIHRDSNTSAGGLSAYPNPIDKSTPFRLLIDEAMATDVHLVDVLGVEIPVNQSRINKQELLIQPKMQPSTGLYFIIAYINGRRHFTKLMIH</sequence>
<protein>
    <recommendedName>
        <fullName evidence="4">T9SS type A sorting domain-containing protein</fullName>
    </recommendedName>
</protein>
<evidence type="ECO:0008006" key="4">
    <source>
        <dbReference type="Google" id="ProtNLM"/>
    </source>
</evidence>
<name>A0A6G9AH62_9BACT</name>
<accession>A0A6G9AH62</accession>
<dbReference type="EMBL" id="CP050063">
    <property type="protein sequence ID" value="QIP11649.1"/>
    <property type="molecule type" value="Genomic_DNA"/>
</dbReference>
<evidence type="ECO:0000313" key="2">
    <source>
        <dbReference type="EMBL" id="QIP11649.1"/>
    </source>
</evidence>
<feature type="chain" id="PRO_5026298982" description="T9SS type A sorting domain-containing protein" evidence="1">
    <location>
        <begin position="23"/>
        <end position="473"/>
    </location>
</feature>
<dbReference type="Proteomes" id="UP000501802">
    <property type="component" value="Chromosome"/>
</dbReference>
<dbReference type="Gene3D" id="3.40.33.10">
    <property type="entry name" value="CAP"/>
    <property type="match status" value="1"/>
</dbReference>
<evidence type="ECO:0000313" key="3">
    <source>
        <dbReference type="Proteomes" id="UP000501802"/>
    </source>
</evidence>
<gene>
    <name evidence="2" type="ORF">G8759_02880</name>
</gene>
<dbReference type="RefSeq" id="WP_167205040.1">
    <property type="nucleotide sequence ID" value="NZ_CP050063.1"/>
</dbReference>
<dbReference type="KEGG" id="spib:G8759_02880"/>